<dbReference type="EMBL" id="CADCTH010000285">
    <property type="protein sequence ID" value="CAA9254326.1"/>
    <property type="molecule type" value="Genomic_DNA"/>
</dbReference>
<proteinExistence type="predicted"/>
<name>A0A6J4IMM9_9PSEU</name>
<feature type="compositionally biased region" description="Basic residues" evidence="1">
    <location>
        <begin position="20"/>
        <end position="38"/>
    </location>
</feature>
<feature type="compositionally biased region" description="Basic residues" evidence="1">
    <location>
        <begin position="1"/>
        <end position="12"/>
    </location>
</feature>
<feature type="non-terminal residue" evidence="2">
    <location>
        <position position="146"/>
    </location>
</feature>
<organism evidence="2">
    <name type="scientific">uncultured Actinomycetospora sp</name>
    <dbReference type="NCBI Taxonomy" id="1135996"/>
    <lineage>
        <taxon>Bacteria</taxon>
        <taxon>Bacillati</taxon>
        <taxon>Actinomycetota</taxon>
        <taxon>Actinomycetes</taxon>
        <taxon>Pseudonocardiales</taxon>
        <taxon>Pseudonocardiaceae</taxon>
        <taxon>Actinomycetospora</taxon>
        <taxon>environmental samples</taxon>
    </lineage>
</organism>
<reference evidence="2" key="1">
    <citation type="submission" date="2020-02" db="EMBL/GenBank/DDBJ databases">
        <authorList>
            <person name="Meier V. D."/>
        </authorList>
    </citation>
    <scope>NUCLEOTIDE SEQUENCE</scope>
    <source>
        <strain evidence="2">AVDCRST_MAG54</strain>
    </source>
</reference>
<feature type="compositionally biased region" description="Low complexity" evidence="1">
    <location>
        <begin position="58"/>
        <end position="67"/>
    </location>
</feature>
<feature type="non-terminal residue" evidence="2">
    <location>
        <position position="1"/>
    </location>
</feature>
<gene>
    <name evidence="2" type="ORF">AVDCRST_MAG54-2157</name>
</gene>
<feature type="compositionally biased region" description="Low complexity" evidence="1">
    <location>
        <begin position="88"/>
        <end position="98"/>
    </location>
</feature>
<feature type="compositionally biased region" description="Basic and acidic residues" evidence="1">
    <location>
        <begin position="99"/>
        <end position="108"/>
    </location>
</feature>
<dbReference type="AlphaFoldDB" id="A0A6J4IMM9"/>
<accession>A0A6J4IMM9</accession>
<feature type="region of interest" description="Disordered" evidence="1">
    <location>
        <begin position="1"/>
        <end position="146"/>
    </location>
</feature>
<feature type="compositionally biased region" description="Basic and acidic residues" evidence="1">
    <location>
        <begin position="135"/>
        <end position="146"/>
    </location>
</feature>
<feature type="compositionally biased region" description="Basic residues" evidence="1">
    <location>
        <begin position="75"/>
        <end position="87"/>
    </location>
</feature>
<evidence type="ECO:0000313" key="2">
    <source>
        <dbReference type="EMBL" id="CAA9254326.1"/>
    </source>
</evidence>
<sequence>AGAHRGRARRPDRRGGPARHDRHLRPRRVHRTRRPPGRRRLDPPRVAGRGAGRRPRPGRAAPRVHAAVRGDQRGVRRVHGRARRRGRAGPAPAAVRRAAGPEDRRDARPGQPDPPPRRGRRPGDLPPVVGRGVVRRADVGGRQRGV</sequence>
<evidence type="ECO:0000256" key="1">
    <source>
        <dbReference type="SAM" id="MobiDB-lite"/>
    </source>
</evidence>
<protein>
    <submittedName>
        <fullName evidence="2">Uncharacterized protein</fullName>
    </submittedName>
</protein>